<organism evidence="1 2">
    <name type="scientific">Clostridium cochlearium</name>
    <dbReference type="NCBI Taxonomy" id="1494"/>
    <lineage>
        <taxon>Bacteria</taxon>
        <taxon>Bacillati</taxon>
        <taxon>Bacillota</taxon>
        <taxon>Clostridia</taxon>
        <taxon>Eubacteriales</taxon>
        <taxon>Clostridiaceae</taxon>
        <taxon>Clostridium</taxon>
    </lineage>
</organism>
<evidence type="ECO:0008006" key="3">
    <source>
        <dbReference type="Google" id="ProtNLM"/>
    </source>
</evidence>
<name>A0A239ZG87_CLOCO</name>
<dbReference type="EMBL" id="UAWC01000026">
    <property type="protein sequence ID" value="SQB36199.1"/>
    <property type="molecule type" value="Genomic_DNA"/>
</dbReference>
<accession>A0A239ZG87</accession>
<dbReference type="SUPFAM" id="SSF101386">
    <property type="entry name" value="all-alpha NTP pyrophosphatases"/>
    <property type="match status" value="1"/>
</dbReference>
<reference evidence="1 2" key="1">
    <citation type="submission" date="2018-06" db="EMBL/GenBank/DDBJ databases">
        <authorList>
            <consortium name="Pathogen Informatics"/>
            <person name="Doyle S."/>
        </authorList>
    </citation>
    <scope>NUCLEOTIDE SEQUENCE [LARGE SCALE GENOMIC DNA]</scope>
    <source>
        <strain evidence="1 2">NCTC13028</strain>
    </source>
</reference>
<evidence type="ECO:0000313" key="1">
    <source>
        <dbReference type="EMBL" id="SQB36199.1"/>
    </source>
</evidence>
<dbReference type="GeneID" id="70576487"/>
<dbReference type="AlphaFoldDB" id="A0A239ZG87"/>
<proteinExistence type="predicted"/>
<protein>
    <recommendedName>
        <fullName evidence="3">Phosphoribosyl-ATP pyrophosphohydrolase</fullName>
    </recommendedName>
</protein>
<evidence type="ECO:0000313" key="2">
    <source>
        <dbReference type="Proteomes" id="UP000250223"/>
    </source>
</evidence>
<dbReference type="Proteomes" id="UP000250223">
    <property type="component" value="Unassembled WGS sequence"/>
</dbReference>
<gene>
    <name evidence="1" type="ORF">NCTC13028_02434</name>
</gene>
<sequence length="104" mass="12089">MKIYNKLVRDNIPEIIEKDGKKFDIRYAQKEELISLLEAKLQEEAKEFSEDKNLEELADLMEVIFGLCSAIGYSEEDLMAKRKAKAEKRGAFKKGIVLERVYED</sequence>
<dbReference type="RefSeq" id="WP_095177396.1">
    <property type="nucleotide sequence ID" value="NZ_CP173238.1"/>
</dbReference>
<dbReference type="CDD" id="cd11532">
    <property type="entry name" value="NTP-PPase_COG4997"/>
    <property type="match status" value="1"/>
</dbReference>
<dbReference type="InterPro" id="IPR038735">
    <property type="entry name" value="MSMEG_1276-like_NTP-PPase_dom"/>
</dbReference>